<keyword evidence="4" id="KW-1185">Reference proteome</keyword>
<evidence type="ECO:0008006" key="6">
    <source>
        <dbReference type="Google" id="ProtNLM"/>
    </source>
</evidence>
<evidence type="ECO:0000313" key="3">
    <source>
        <dbReference type="EMBL" id="TPX54884.1"/>
    </source>
</evidence>
<dbReference type="OrthoDB" id="10261348at2759"/>
<evidence type="ECO:0000256" key="1">
    <source>
        <dbReference type="SAM" id="MobiDB-lite"/>
    </source>
</evidence>
<dbReference type="GO" id="GO:0005684">
    <property type="term" value="C:U2-type spliceosomal complex"/>
    <property type="evidence" value="ECO:0007669"/>
    <property type="project" value="TreeGrafter"/>
</dbReference>
<dbReference type="Proteomes" id="UP000320475">
    <property type="component" value="Unassembled WGS sequence"/>
</dbReference>
<sequence length="170" mass="18762">MDLEAQAKARRAKLEALKARQAGASTALGPNDATQPLPNHRPLHDDPSPSATSTVGLKRRRENGDADTDGTMMDDLILRPSHLEAETAEFAKEALESESQRNKELDLSNLAPKKPNWDLKRDLERKIAKLERRTQVAIIELIRNRLTTDQDMASVIGAGGRGDDDSDEDD</sequence>
<dbReference type="EMBL" id="QEAM01000003">
    <property type="protein sequence ID" value="TPX51643.1"/>
    <property type="molecule type" value="Genomic_DNA"/>
</dbReference>
<evidence type="ECO:0000313" key="4">
    <source>
        <dbReference type="Proteomes" id="UP000317494"/>
    </source>
</evidence>
<feature type="region of interest" description="Disordered" evidence="1">
    <location>
        <begin position="92"/>
        <end position="115"/>
    </location>
</feature>
<dbReference type="InterPro" id="IPR013169">
    <property type="entry name" value="mRNA_splic_Cwf18-like"/>
</dbReference>
<name>A0A507DJ55_9FUNG</name>
<dbReference type="STRING" id="286115.A0A507DJ55"/>
<accession>A0A507DJ55</accession>
<dbReference type="VEuPathDB" id="FungiDB:SeMB42_g00085"/>
<gene>
    <name evidence="2" type="ORF">SeLEV6574_g00185</name>
    <name evidence="3" type="ORF">SeMB42_g00085</name>
</gene>
<evidence type="ECO:0000313" key="2">
    <source>
        <dbReference type="EMBL" id="TPX51643.1"/>
    </source>
</evidence>
<dbReference type="EMBL" id="QEAN01000002">
    <property type="protein sequence ID" value="TPX54884.1"/>
    <property type="molecule type" value="Genomic_DNA"/>
</dbReference>
<organism evidence="2 5">
    <name type="scientific">Synchytrium endobioticum</name>
    <dbReference type="NCBI Taxonomy" id="286115"/>
    <lineage>
        <taxon>Eukaryota</taxon>
        <taxon>Fungi</taxon>
        <taxon>Fungi incertae sedis</taxon>
        <taxon>Chytridiomycota</taxon>
        <taxon>Chytridiomycota incertae sedis</taxon>
        <taxon>Chytridiomycetes</taxon>
        <taxon>Synchytriales</taxon>
        <taxon>Synchytriaceae</taxon>
        <taxon>Synchytrium</taxon>
    </lineage>
</organism>
<dbReference type="GO" id="GO:0071014">
    <property type="term" value="C:post-mRNA release spliceosomal complex"/>
    <property type="evidence" value="ECO:0007669"/>
    <property type="project" value="TreeGrafter"/>
</dbReference>
<reference evidence="4 5" key="1">
    <citation type="journal article" date="2019" name="Sci. Rep.">
        <title>Comparative genomics of chytrid fungi reveal insights into the obligate biotrophic and pathogenic lifestyle of Synchytrium endobioticum.</title>
        <authorList>
            <person name="van de Vossenberg B.T.L.H."/>
            <person name="Warris S."/>
            <person name="Nguyen H.D.T."/>
            <person name="van Gent-Pelzer M.P.E."/>
            <person name="Joly D.L."/>
            <person name="van de Geest H.C."/>
            <person name="Bonants P.J.M."/>
            <person name="Smith D.S."/>
            <person name="Levesque C.A."/>
            <person name="van der Lee T.A.J."/>
        </authorList>
    </citation>
    <scope>NUCLEOTIDE SEQUENCE [LARGE SCALE GENOMIC DNA]</scope>
    <source>
        <strain evidence="2 5">LEV6574</strain>
        <strain evidence="3 4">MB42</strain>
    </source>
</reference>
<feature type="region of interest" description="Disordered" evidence="1">
    <location>
        <begin position="1"/>
        <end position="74"/>
    </location>
</feature>
<dbReference type="PANTHER" id="PTHR31551:SF1">
    <property type="entry name" value="COILED-COIL DOMAIN-CONTAINING PROTEIN 12"/>
    <property type="match status" value="1"/>
</dbReference>
<dbReference type="Pfam" id="PF08315">
    <property type="entry name" value="cwf18"/>
    <property type="match status" value="1"/>
</dbReference>
<evidence type="ECO:0000313" key="5">
    <source>
        <dbReference type="Proteomes" id="UP000320475"/>
    </source>
</evidence>
<dbReference type="Proteomes" id="UP000317494">
    <property type="component" value="Unassembled WGS sequence"/>
</dbReference>
<dbReference type="AlphaFoldDB" id="A0A507DJ55"/>
<protein>
    <recommendedName>
        <fullName evidence="6">Cwf18 pre-mRNA splicing factor</fullName>
    </recommendedName>
</protein>
<comment type="caution">
    <text evidence="2">The sequence shown here is derived from an EMBL/GenBank/DDBJ whole genome shotgun (WGS) entry which is preliminary data.</text>
</comment>
<proteinExistence type="predicted"/>
<dbReference type="PANTHER" id="PTHR31551">
    <property type="entry name" value="PRE-MRNA-SPLICING FACTOR CWF18"/>
    <property type="match status" value="1"/>
</dbReference>
<feature type="compositionally biased region" description="Basic and acidic residues" evidence="1">
    <location>
        <begin position="92"/>
        <end position="106"/>
    </location>
</feature>